<dbReference type="PROSITE" id="PS50228">
    <property type="entry name" value="SUEL_LECTIN"/>
    <property type="match status" value="1"/>
</dbReference>
<dbReference type="GO" id="GO:0030246">
    <property type="term" value="F:carbohydrate binding"/>
    <property type="evidence" value="ECO:0007669"/>
    <property type="project" value="UniProtKB-KW"/>
</dbReference>
<dbReference type="Gene3D" id="2.60.120.740">
    <property type="match status" value="1"/>
</dbReference>
<dbReference type="InterPro" id="IPR000922">
    <property type="entry name" value="Lectin_gal-bd_dom"/>
</dbReference>
<accession>A0A5A9NDW8</accession>
<name>A0A5A9NDW8_9TELE</name>
<organism evidence="7 8">
    <name type="scientific">Triplophysa tibetana</name>
    <dbReference type="NCBI Taxonomy" id="1572043"/>
    <lineage>
        <taxon>Eukaryota</taxon>
        <taxon>Metazoa</taxon>
        <taxon>Chordata</taxon>
        <taxon>Craniata</taxon>
        <taxon>Vertebrata</taxon>
        <taxon>Euteleostomi</taxon>
        <taxon>Actinopterygii</taxon>
        <taxon>Neopterygii</taxon>
        <taxon>Teleostei</taxon>
        <taxon>Ostariophysi</taxon>
        <taxon>Cypriniformes</taxon>
        <taxon>Nemacheilidae</taxon>
        <taxon>Triplophysa</taxon>
    </lineage>
</organism>
<keyword evidence="8" id="KW-1185">Reference proteome</keyword>
<protein>
    <submittedName>
        <fullName evidence="7">Rhamnose-binding lectin RBL</fullName>
    </submittedName>
</protein>
<dbReference type="Pfam" id="PF02140">
    <property type="entry name" value="SUEL_Lectin"/>
    <property type="match status" value="1"/>
</dbReference>
<keyword evidence="4" id="KW-0732">Signal</keyword>
<dbReference type="Proteomes" id="UP000324632">
    <property type="component" value="Chromosome 20"/>
</dbReference>
<evidence type="ECO:0000256" key="3">
    <source>
        <dbReference type="ARBA" id="ARBA00022737"/>
    </source>
</evidence>
<proteinExistence type="predicted"/>
<dbReference type="AlphaFoldDB" id="A0A5A9NDW8"/>
<keyword evidence="1" id="KW-0348">Hemagglutinin</keyword>
<sequence>MIHLELSFLTLLVLLSQHGVRAADLITCEGETAHLRCEEGTVNVLSANYGRTDQTTCSSGRPAGQLLNIHCTQSTSLNVLTTECDGMQSCSIVVRNRVFNDPCFGTYKYLHVSYDCISPPTSAPTNQDNIIGKCPSQMW</sequence>
<gene>
    <name evidence="7" type="ORF">E1301_Tti002587</name>
    <name evidence="6" type="ORF">E1301_Tti024072</name>
</gene>
<feature type="domain" description="SUEL-type lectin" evidence="5">
    <location>
        <begin position="27"/>
        <end position="117"/>
    </location>
</feature>
<dbReference type="FunFam" id="2.60.120.740:FF:000003">
    <property type="entry name" value="Protein eva-1 homolog C"/>
    <property type="match status" value="1"/>
</dbReference>
<evidence type="ECO:0000313" key="6">
    <source>
        <dbReference type="EMBL" id="KAA0701437.1"/>
    </source>
</evidence>
<comment type="caution">
    <text evidence="7">The sequence shown here is derived from an EMBL/GenBank/DDBJ whole genome shotgun (WGS) entry which is preliminary data.</text>
</comment>
<evidence type="ECO:0000259" key="5">
    <source>
        <dbReference type="PROSITE" id="PS50228"/>
    </source>
</evidence>
<feature type="chain" id="PRO_5033473193" evidence="4">
    <location>
        <begin position="23"/>
        <end position="139"/>
    </location>
</feature>
<dbReference type="InterPro" id="IPR043159">
    <property type="entry name" value="Lectin_gal-bd_sf"/>
</dbReference>
<evidence type="ECO:0000256" key="2">
    <source>
        <dbReference type="ARBA" id="ARBA00022734"/>
    </source>
</evidence>
<evidence type="ECO:0000313" key="7">
    <source>
        <dbReference type="EMBL" id="KAA0707266.1"/>
    </source>
</evidence>
<reference evidence="7 8" key="1">
    <citation type="journal article" date="2019" name="Mol. Ecol. Resour.">
        <title>Chromosome-level genome assembly of Triplophysa tibetana, a fish adapted to the harsh high-altitude environment of the Tibetan Plateau.</title>
        <authorList>
            <person name="Yang X."/>
            <person name="Liu H."/>
            <person name="Ma Z."/>
            <person name="Zou Y."/>
            <person name="Zou M."/>
            <person name="Mao Y."/>
            <person name="Li X."/>
            <person name="Wang H."/>
            <person name="Chen T."/>
            <person name="Wang W."/>
            <person name="Yang R."/>
        </authorList>
    </citation>
    <scope>NUCLEOTIDE SEQUENCE [LARGE SCALE GENOMIC DNA]</scope>
    <source>
        <strain evidence="7">TTIB1903HZAU</strain>
        <tissue evidence="7">Muscle</tissue>
    </source>
</reference>
<keyword evidence="3" id="KW-0677">Repeat</keyword>
<dbReference type="EMBL" id="SOYY01000097">
    <property type="protein sequence ID" value="KAA0701437.1"/>
    <property type="molecule type" value="Genomic_DNA"/>
</dbReference>
<evidence type="ECO:0000256" key="4">
    <source>
        <dbReference type="SAM" id="SignalP"/>
    </source>
</evidence>
<dbReference type="EMBL" id="SOYY01000020">
    <property type="protein sequence ID" value="KAA0707266.1"/>
    <property type="molecule type" value="Genomic_DNA"/>
</dbReference>
<evidence type="ECO:0000256" key="1">
    <source>
        <dbReference type="ARBA" id="ARBA00022546"/>
    </source>
</evidence>
<dbReference type="PANTHER" id="PTHR46780">
    <property type="entry name" value="PROTEIN EVA-1"/>
    <property type="match status" value="1"/>
</dbReference>
<keyword evidence="2 7" id="KW-0430">Lectin</keyword>
<feature type="signal peptide" evidence="4">
    <location>
        <begin position="1"/>
        <end position="22"/>
    </location>
</feature>
<evidence type="ECO:0000313" key="8">
    <source>
        <dbReference type="Proteomes" id="UP000324632"/>
    </source>
</evidence>